<feature type="domain" description="Transglycosylase SLT" evidence="1">
    <location>
        <begin position="36"/>
        <end position="316"/>
    </location>
</feature>
<sequence length="326" mass="37464">MVRSFVKQASIFCTLTFSINNYANDISFKEFVKHTLSAKTANLSQAEVETLLPHIKQFKKIGVASEPEEFNISFENYLKQVSQNDAIELLYSKHQDYSDQLKAISKHYSVQPRFIVALWGVLSNFGDSKPDYPALSVYASKAYSDPTSPFKQELVAVVASVKSGHVSLEEISSDFQGNLGFLSITPSFYNQYAVDWDKDGKKDIWHNHLDSFATIANFLYKQGWDHSATWGRQVKLSRGLDQSFDFSKAHSFKFWSELGLTKFNGRPLPNRADIQAKLLKVPNSKGRYYLTYKNFDVMEKWPQMDDYRLLSVMYLSERLNKRIKGF</sequence>
<dbReference type="AlphaFoldDB" id="A0A3L8Q1C2"/>
<dbReference type="PANTHER" id="PTHR30163">
    <property type="entry name" value="MEMBRANE-BOUND LYTIC MUREIN TRANSGLYCOSYLASE B"/>
    <property type="match status" value="1"/>
</dbReference>
<dbReference type="InterPro" id="IPR043426">
    <property type="entry name" value="MltB-like"/>
</dbReference>
<dbReference type="Proteomes" id="UP000281474">
    <property type="component" value="Unassembled WGS sequence"/>
</dbReference>
<reference evidence="2 3" key="1">
    <citation type="submission" date="2018-09" db="EMBL/GenBank/DDBJ databases">
        <title>Phylogeny of the Shewanellaceae, and recommendation for two new genera, Pseudoshewanella and Parashewanella.</title>
        <authorList>
            <person name="Wang G."/>
        </authorList>
    </citation>
    <scope>NUCLEOTIDE SEQUENCE [LARGE SCALE GENOMIC DNA]</scope>
    <source>
        <strain evidence="2 3">C51</strain>
    </source>
</reference>
<dbReference type="PANTHER" id="PTHR30163:SF8">
    <property type="entry name" value="LYTIC MUREIN TRANSGLYCOSYLASE"/>
    <property type="match status" value="1"/>
</dbReference>
<proteinExistence type="predicted"/>
<dbReference type="EMBL" id="QZEI01000005">
    <property type="protein sequence ID" value="RLV61260.1"/>
    <property type="molecule type" value="Genomic_DNA"/>
</dbReference>
<dbReference type="SUPFAM" id="SSF53955">
    <property type="entry name" value="Lysozyme-like"/>
    <property type="match status" value="1"/>
</dbReference>
<evidence type="ECO:0000313" key="2">
    <source>
        <dbReference type="EMBL" id="RLV61260.1"/>
    </source>
</evidence>
<dbReference type="InterPro" id="IPR023346">
    <property type="entry name" value="Lysozyme-like_dom_sf"/>
</dbReference>
<evidence type="ECO:0000313" key="3">
    <source>
        <dbReference type="Proteomes" id="UP000281474"/>
    </source>
</evidence>
<name>A0A3L8Q1C2_9GAMM</name>
<dbReference type="RefSeq" id="WP_121837522.1">
    <property type="nucleotide sequence ID" value="NZ_ML014756.1"/>
</dbReference>
<comment type="caution">
    <text evidence="2">The sequence shown here is derived from an EMBL/GenBank/DDBJ whole genome shotgun (WGS) entry which is preliminary data.</text>
</comment>
<dbReference type="OrthoDB" id="9772911at2"/>
<evidence type="ECO:0000259" key="1">
    <source>
        <dbReference type="Pfam" id="PF13406"/>
    </source>
</evidence>
<gene>
    <name evidence="2" type="ORF">D5018_03100</name>
</gene>
<organism evidence="2 3">
    <name type="scientific">Parashewanella curva</name>
    <dbReference type="NCBI Taxonomy" id="2338552"/>
    <lineage>
        <taxon>Bacteria</taxon>
        <taxon>Pseudomonadati</taxon>
        <taxon>Pseudomonadota</taxon>
        <taxon>Gammaproteobacteria</taxon>
        <taxon>Alteromonadales</taxon>
        <taxon>Shewanellaceae</taxon>
        <taxon>Parashewanella</taxon>
    </lineage>
</organism>
<protein>
    <recommendedName>
        <fullName evidence="1">Transglycosylase SLT domain-containing protein</fullName>
    </recommendedName>
</protein>
<dbReference type="Gene3D" id="1.10.530.10">
    <property type="match status" value="1"/>
</dbReference>
<dbReference type="Gene3D" id="1.10.8.350">
    <property type="entry name" value="Bacterial muramidase"/>
    <property type="match status" value="1"/>
</dbReference>
<dbReference type="InterPro" id="IPR031304">
    <property type="entry name" value="SLT_2"/>
</dbReference>
<keyword evidence="3" id="KW-1185">Reference proteome</keyword>
<dbReference type="GO" id="GO:0008933">
    <property type="term" value="F:peptidoglycan lytic transglycosylase activity"/>
    <property type="evidence" value="ECO:0007669"/>
    <property type="project" value="TreeGrafter"/>
</dbReference>
<dbReference type="GO" id="GO:0009253">
    <property type="term" value="P:peptidoglycan catabolic process"/>
    <property type="evidence" value="ECO:0007669"/>
    <property type="project" value="TreeGrafter"/>
</dbReference>
<dbReference type="Pfam" id="PF13406">
    <property type="entry name" value="SLT_2"/>
    <property type="match status" value="1"/>
</dbReference>
<accession>A0A3L8Q1C2</accession>